<evidence type="ECO:0000256" key="2">
    <source>
        <dbReference type="ARBA" id="ARBA00022448"/>
    </source>
</evidence>
<comment type="caution">
    <text evidence="16">The sequence shown here is derived from an EMBL/GenBank/DDBJ whole genome shotgun (WGS) entry which is preliminary data.</text>
</comment>
<evidence type="ECO:0000256" key="4">
    <source>
        <dbReference type="ARBA" id="ARBA00022660"/>
    </source>
</evidence>
<dbReference type="InterPro" id="IPR005797">
    <property type="entry name" value="Cyt_b/b6_N"/>
</dbReference>
<feature type="transmembrane region" description="Helical" evidence="12">
    <location>
        <begin position="327"/>
        <end position="348"/>
    </location>
</feature>
<accession>A0A537JT42</accession>
<dbReference type="SUPFAM" id="SSF81342">
    <property type="entry name" value="Transmembrane di-heme cytochromes"/>
    <property type="match status" value="1"/>
</dbReference>
<feature type="transmembrane region" description="Helical" evidence="12">
    <location>
        <begin position="118"/>
        <end position="140"/>
    </location>
</feature>
<evidence type="ECO:0000313" key="16">
    <source>
        <dbReference type="EMBL" id="TMI86719.1"/>
    </source>
</evidence>
<feature type="domain" description="Cytochrome b/b6 C-terminal region profile" evidence="14">
    <location>
        <begin position="214"/>
        <end position="347"/>
    </location>
</feature>
<feature type="transmembrane region" description="Helical" evidence="12">
    <location>
        <begin position="234"/>
        <end position="255"/>
    </location>
</feature>
<feature type="transmembrane region" description="Helical" evidence="12">
    <location>
        <begin position="147"/>
        <end position="168"/>
    </location>
</feature>
<evidence type="ECO:0000259" key="13">
    <source>
        <dbReference type="PROSITE" id="PS51002"/>
    </source>
</evidence>
<evidence type="ECO:0000256" key="12">
    <source>
        <dbReference type="SAM" id="Phobius"/>
    </source>
</evidence>
<keyword evidence="8 12" id="KW-1133">Transmembrane helix</keyword>
<dbReference type="AlphaFoldDB" id="A0A537JT42"/>
<evidence type="ECO:0000256" key="6">
    <source>
        <dbReference type="ARBA" id="ARBA00022723"/>
    </source>
</evidence>
<evidence type="ECO:0000256" key="5">
    <source>
        <dbReference type="ARBA" id="ARBA00022692"/>
    </source>
</evidence>
<dbReference type="PANTHER" id="PTHR19271">
    <property type="entry name" value="CYTOCHROME B"/>
    <property type="match status" value="1"/>
</dbReference>
<dbReference type="GO" id="GO:0022904">
    <property type="term" value="P:respiratory electron transport chain"/>
    <property type="evidence" value="ECO:0007669"/>
    <property type="project" value="InterPro"/>
</dbReference>
<dbReference type="SUPFAM" id="SSF81648">
    <property type="entry name" value="a domain/subunit of cytochrome bc1 complex (Ubiquinol-cytochrome c reductase)"/>
    <property type="match status" value="1"/>
</dbReference>
<proteinExistence type="predicted"/>
<dbReference type="Gene3D" id="1.10.760.10">
    <property type="entry name" value="Cytochrome c-like domain"/>
    <property type="match status" value="1"/>
</dbReference>
<evidence type="ECO:0000313" key="17">
    <source>
        <dbReference type="Proteomes" id="UP000318509"/>
    </source>
</evidence>
<keyword evidence="5 12" id="KW-0812">Transmembrane</keyword>
<dbReference type="EMBL" id="VBAK01000186">
    <property type="protein sequence ID" value="TMI86719.1"/>
    <property type="molecule type" value="Genomic_DNA"/>
</dbReference>
<reference evidence="16 17" key="1">
    <citation type="journal article" date="2019" name="Nat. Microbiol.">
        <title>Mediterranean grassland soil C-N compound turnover is dependent on rainfall and depth, and is mediated by genomically divergent microorganisms.</title>
        <authorList>
            <person name="Diamond S."/>
            <person name="Andeer P.F."/>
            <person name="Li Z."/>
            <person name="Crits-Christoph A."/>
            <person name="Burstein D."/>
            <person name="Anantharaman K."/>
            <person name="Lane K.R."/>
            <person name="Thomas B.C."/>
            <person name="Pan C."/>
            <person name="Northen T.R."/>
            <person name="Banfield J.F."/>
        </authorList>
    </citation>
    <scope>NUCLEOTIDE SEQUENCE [LARGE SCALE GENOMIC DNA]</scope>
    <source>
        <strain evidence="16">NP_3</strain>
    </source>
</reference>
<evidence type="ECO:0000256" key="9">
    <source>
        <dbReference type="ARBA" id="ARBA00023004"/>
    </source>
</evidence>
<dbReference type="Pfam" id="PF00032">
    <property type="entry name" value="Cytochrom_B_C"/>
    <property type="match status" value="1"/>
</dbReference>
<dbReference type="Pfam" id="PF00034">
    <property type="entry name" value="Cytochrom_C"/>
    <property type="match status" value="1"/>
</dbReference>
<name>A0A537JT42_9BACT</name>
<organism evidence="16 17">
    <name type="scientific">Candidatus Segetimicrobium genomatis</name>
    <dbReference type="NCBI Taxonomy" id="2569760"/>
    <lineage>
        <taxon>Bacteria</taxon>
        <taxon>Bacillati</taxon>
        <taxon>Candidatus Sysuimicrobiota</taxon>
        <taxon>Candidatus Sysuimicrobiia</taxon>
        <taxon>Candidatus Sysuimicrobiales</taxon>
        <taxon>Candidatus Segetimicrobiaceae</taxon>
        <taxon>Candidatus Segetimicrobium</taxon>
    </lineage>
</organism>
<dbReference type="InterPro" id="IPR048259">
    <property type="entry name" value="Cytochrome_b_N_euk/bac"/>
</dbReference>
<dbReference type="PROSITE" id="PS51007">
    <property type="entry name" value="CYTC"/>
    <property type="match status" value="1"/>
</dbReference>
<keyword evidence="6 11" id="KW-0479">Metal-binding</keyword>
<keyword evidence="10 12" id="KW-0472">Membrane</keyword>
<evidence type="ECO:0000259" key="15">
    <source>
        <dbReference type="PROSITE" id="PS51007"/>
    </source>
</evidence>
<dbReference type="InterPro" id="IPR027387">
    <property type="entry name" value="Cytb/b6-like_sf"/>
</dbReference>
<dbReference type="GO" id="GO:0009055">
    <property type="term" value="F:electron transfer activity"/>
    <property type="evidence" value="ECO:0007669"/>
    <property type="project" value="InterPro"/>
</dbReference>
<keyword evidence="2" id="KW-0813">Transport</keyword>
<dbReference type="GO" id="GO:0016020">
    <property type="term" value="C:membrane"/>
    <property type="evidence" value="ECO:0007669"/>
    <property type="project" value="UniProtKB-SubCell"/>
</dbReference>
<gene>
    <name evidence="16" type="ORF">E6H00_17675</name>
</gene>
<comment type="subcellular location">
    <subcellularLocation>
        <location evidence="1">Membrane</location>
        <topology evidence="1">Multi-pass membrane protein</topology>
    </subcellularLocation>
</comment>
<evidence type="ECO:0000259" key="14">
    <source>
        <dbReference type="PROSITE" id="PS51003"/>
    </source>
</evidence>
<keyword evidence="7" id="KW-0249">Electron transport</keyword>
<dbReference type="InterPro" id="IPR036150">
    <property type="entry name" value="Cyt_b/b6_C_sf"/>
</dbReference>
<feature type="domain" description="Cytochrome b/b6 N-terminal region profile" evidence="13">
    <location>
        <begin position="7"/>
        <end position="217"/>
    </location>
</feature>
<dbReference type="InterPro" id="IPR009056">
    <property type="entry name" value="Cyt_c-like_dom"/>
</dbReference>
<evidence type="ECO:0000256" key="7">
    <source>
        <dbReference type="ARBA" id="ARBA00022982"/>
    </source>
</evidence>
<dbReference type="PROSITE" id="PS51002">
    <property type="entry name" value="CYTB_NTER"/>
    <property type="match status" value="1"/>
</dbReference>
<evidence type="ECO:0000256" key="3">
    <source>
        <dbReference type="ARBA" id="ARBA00022617"/>
    </source>
</evidence>
<evidence type="ECO:0000256" key="10">
    <source>
        <dbReference type="ARBA" id="ARBA00023136"/>
    </source>
</evidence>
<dbReference type="Pfam" id="PF00033">
    <property type="entry name" value="Cytochrome_B"/>
    <property type="match status" value="1"/>
</dbReference>
<feature type="transmembrane region" description="Helical" evidence="12">
    <location>
        <begin position="292"/>
        <end position="315"/>
    </location>
</feature>
<feature type="transmembrane region" description="Helical" evidence="12">
    <location>
        <begin position="188"/>
        <end position="209"/>
    </location>
</feature>
<sequence>MTEGPRPGGWLQERLGGQIFGGFLNRNVPEETGLPHTLGSATLFLLVVQVVTGIVLAMNYAPSPEHAYDSVTYIMTQIVFGPVLRGLHHWGSSALVIVVGLHTLRVFVWGSYKAPRELTWMVGVALLLLVMAFAFTGYLLPWTQRSYWATVVGTKIVGTVPLIGSWLLQVVRGEADVGPVTLVRFYAIHVLLLPALLAPLVTLHLYLVYRHSIAPRPGNEAAARKTKRFYPDQLAEDLAVSLVVLLALFGLTWIWGVPTEVRADPTSTAYVPRPEWYFLFFFQLLKYFQGPIWEPIGVIVLPLAVILLLFVLPLVDRRLERRPRRRPYAMAAAGVAVAAVAGLTYFGVVQAPPGTRTAPAGSPQALVERGHEIYVAGKCQDCHVIKGEGVDFGPELTHVGSGYAADKLAALIHNPLSVNPQASMPAFDKLSDADLRALVAYLLTLK</sequence>
<dbReference type="PANTHER" id="PTHR19271:SF16">
    <property type="entry name" value="CYTOCHROME B"/>
    <property type="match status" value="1"/>
</dbReference>
<dbReference type="Gene3D" id="1.20.810.10">
    <property type="entry name" value="Cytochrome Bc1 Complex, Chain C"/>
    <property type="match status" value="1"/>
</dbReference>
<feature type="transmembrane region" description="Helical" evidence="12">
    <location>
        <begin position="94"/>
        <end position="112"/>
    </location>
</feature>
<feature type="domain" description="Cytochrome c" evidence="15">
    <location>
        <begin position="365"/>
        <end position="446"/>
    </location>
</feature>
<dbReference type="InterPro" id="IPR005798">
    <property type="entry name" value="Cyt_b/b6_C"/>
</dbReference>
<dbReference type="GO" id="GO:0016491">
    <property type="term" value="F:oxidoreductase activity"/>
    <property type="evidence" value="ECO:0007669"/>
    <property type="project" value="InterPro"/>
</dbReference>
<protein>
    <submittedName>
        <fullName evidence="16">C-type cytochrome</fullName>
    </submittedName>
</protein>
<evidence type="ECO:0000256" key="1">
    <source>
        <dbReference type="ARBA" id="ARBA00004141"/>
    </source>
</evidence>
<evidence type="ECO:0000256" key="11">
    <source>
        <dbReference type="PROSITE-ProRule" id="PRU00433"/>
    </source>
</evidence>
<keyword evidence="3 11" id="KW-0349">Heme</keyword>
<keyword evidence="9 11" id="KW-0408">Iron</keyword>
<evidence type="ECO:0000256" key="8">
    <source>
        <dbReference type="ARBA" id="ARBA00022989"/>
    </source>
</evidence>
<keyword evidence="4" id="KW-0679">Respiratory chain</keyword>
<dbReference type="InterPro" id="IPR036909">
    <property type="entry name" value="Cyt_c-like_dom_sf"/>
</dbReference>
<dbReference type="SUPFAM" id="SSF46626">
    <property type="entry name" value="Cytochrome c"/>
    <property type="match status" value="1"/>
</dbReference>
<dbReference type="Proteomes" id="UP000318509">
    <property type="component" value="Unassembled WGS sequence"/>
</dbReference>
<dbReference type="GO" id="GO:0020037">
    <property type="term" value="F:heme binding"/>
    <property type="evidence" value="ECO:0007669"/>
    <property type="project" value="InterPro"/>
</dbReference>
<dbReference type="GO" id="GO:0046872">
    <property type="term" value="F:metal ion binding"/>
    <property type="evidence" value="ECO:0007669"/>
    <property type="project" value="UniProtKB-KW"/>
</dbReference>
<dbReference type="CDD" id="cd00284">
    <property type="entry name" value="Cytochrome_b_N"/>
    <property type="match status" value="1"/>
</dbReference>
<dbReference type="InterPro" id="IPR016174">
    <property type="entry name" value="Di-haem_cyt_TM"/>
</dbReference>
<dbReference type="PROSITE" id="PS51003">
    <property type="entry name" value="CYTB_CTER"/>
    <property type="match status" value="1"/>
</dbReference>
<feature type="transmembrane region" description="Helical" evidence="12">
    <location>
        <begin position="43"/>
        <end position="61"/>
    </location>
</feature>